<dbReference type="PANTHER" id="PTHR43792">
    <property type="entry name" value="GNAT FAMILY, PUTATIVE (AFU_ORTHOLOGUE AFUA_3G00765)-RELATED-RELATED"/>
    <property type="match status" value="1"/>
</dbReference>
<dbReference type="Pfam" id="PF13302">
    <property type="entry name" value="Acetyltransf_3"/>
    <property type="match status" value="1"/>
</dbReference>
<evidence type="ECO:0000256" key="1">
    <source>
        <dbReference type="ARBA" id="ARBA00022679"/>
    </source>
</evidence>
<dbReference type="EMBL" id="JBHTLT010000126">
    <property type="protein sequence ID" value="MFD1206609.1"/>
    <property type="molecule type" value="Genomic_DNA"/>
</dbReference>
<keyword evidence="2 5" id="KW-0012">Acyltransferase</keyword>
<reference evidence="6" key="1">
    <citation type="journal article" date="2019" name="Int. J. Syst. Evol. Microbiol.">
        <title>The Global Catalogue of Microorganisms (GCM) 10K type strain sequencing project: providing services to taxonomists for standard genome sequencing and annotation.</title>
        <authorList>
            <consortium name="The Broad Institute Genomics Platform"/>
            <consortium name="The Broad Institute Genome Sequencing Center for Infectious Disease"/>
            <person name="Wu L."/>
            <person name="Ma J."/>
        </authorList>
    </citation>
    <scope>NUCLEOTIDE SEQUENCE [LARGE SCALE GENOMIC DNA]</scope>
    <source>
        <strain evidence="6">CCUG 53915</strain>
    </source>
</reference>
<feature type="domain" description="N-acetyltransferase" evidence="4">
    <location>
        <begin position="3"/>
        <end position="169"/>
    </location>
</feature>
<comment type="similarity">
    <text evidence="3">Belongs to the acetyltransferase family. RimJ subfamily.</text>
</comment>
<dbReference type="SUPFAM" id="SSF55729">
    <property type="entry name" value="Acyl-CoA N-acyltransferases (Nat)"/>
    <property type="match status" value="1"/>
</dbReference>
<evidence type="ECO:0000259" key="4">
    <source>
        <dbReference type="PROSITE" id="PS51186"/>
    </source>
</evidence>
<comment type="caution">
    <text evidence="5">The sequence shown here is derived from an EMBL/GenBank/DDBJ whole genome shotgun (WGS) entry which is preliminary data.</text>
</comment>
<name>A0ABW3U1W0_9BACL</name>
<dbReference type="InterPro" id="IPR051531">
    <property type="entry name" value="N-acetyltransferase"/>
</dbReference>
<keyword evidence="6" id="KW-1185">Reference proteome</keyword>
<organism evidence="5 6">
    <name type="scientific">Sporosarcina contaminans</name>
    <dbReference type="NCBI Taxonomy" id="633403"/>
    <lineage>
        <taxon>Bacteria</taxon>
        <taxon>Bacillati</taxon>
        <taxon>Bacillota</taxon>
        <taxon>Bacilli</taxon>
        <taxon>Bacillales</taxon>
        <taxon>Caryophanaceae</taxon>
        <taxon>Sporosarcina</taxon>
    </lineage>
</organism>
<dbReference type="PROSITE" id="PS51186">
    <property type="entry name" value="GNAT"/>
    <property type="match status" value="1"/>
</dbReference>
<dbReference type="Gene3D" id="3.40.630.30">
    <property type="match status" value="1"/>
</dbReference>
<dbReference type="InterPro" id="IPR016181">
    <property type="entry name" value="Acyl_CoA_acyltransferase"/>
</dbReference>
<evidence type="ECO:0000256" key="3">
    <source>
        <dbReference type="ARBA" id="ARBA00038502"/>
    </source>
</evidence>
<dbReference type="GO" id="GO:0016746">
    <property type="term" value="F:acyltransferase activity"/>
    <property type="evidence" value="ECO:0007669"/>
    <property type="project" value="UniProtKB-KW"/>
</dbReference>
<dbReference type="Proteomes" id="UP001597231">
    <property type="component" value="Unassembled WGS sequence"/>
</dbReference>
<gene>
    <name evidence="5" type="ORF">ACFQ38_16050</name>
</gene>
<accession>A0ABW3U1W0</accession>
<sequence>MDLSIEKLHVTDAEELYKFELENRAFFEEMVPSRGDDYYRPDIFRKRHQDLLDEQAQGSSLFYLIKDENGSIVGRMNLIDIDEEEKTGHLGYRIGQSYTKKGIATKALKSLIEEVEKYNIKQIFAKTTQNNRASQKVLEKNGFEQIDSDEVIEMNGQQLKFVCYSWEQK</sequence>
<evidence type="ECO:0000256" key="2">
    <source>
        <dbReference type="ARBA" id="ARBA00023315"/>
    </source>
</evidence>
<dbReference type="PANTHER" id="PTHR43792:SF8">
    <property type="entry name" value="[RIBOSOMAL PROTEIN US5]-ALANINE N-ACETYLTRANSFERASE"/>
    <property type="match status" value="1"/>
</dbReference>
<proteinExistence type="inferred from homology"/>
<protein>
    <submittedName>
        <fullName evidence="5">GNAT family N-acetyltransferase</fullName>
        <ecNumber evidence="5">2.3.-.-</ecNumber>
    </submittedName>
</protein>
<dbReference type="EC" id="2.3.-.-" evidence="5"/>
<keyword evidence="1 5" id="KW-0808">Transferase</keyword>
<dbReference type="InterPro" id="IPR000182">
    <property type="entry name" value="GNAT_dom"/>
</dbReference>
<dbReference type="RefSeq" id="WP_336825246.1">
    <property type="nucleotide sequence ID" value="NZ_JBHTLT010000126.1"/>
</dbReference>
<evidence type="ECO:0000313" key="5">
    <source>
        <dbReference type="EMBL" id="MFD1206609.1"/>
    </source>
</evidence>
<evidence type="ECO:0000313" key="6">
    <source>
        <dbReference type="Proteomes" id="UP001597231"/>
    </source>
</evidence>